<sequence>MSKTIRVQWEYPDFAYSLGDENYEDFEVDDDATEEEIKDEAADIVFEHFGYSFWEINKEHENEEE</sequence>
<accession>A0A386REF4</accession>
<dbReference type="RefSeq" id="WP_240409631.1">
    <property type="nucleotide sequence ID" value="NZ_CP017982.1"/>
</dbReference>
<dbReference type="EMBL" id="CP017982">
    <property type="protein sequence ID" value="AYE61419.1"/>
    <property type="molecule type" value="Genomic_DNA"/>
</dbReference>
<dbReference type="Proteomes" id="UP000267794">
    <property type="component" value="Chromosome"/>
</dbReference>
<dbReference type="AlphaFoldDB" id="A0A386REF4"/>
<protein>
    <recommendedName>
        <fullName evidence="3">Prophage protein</fullName>
    </recommendedName>
</protein>
<reference evidence="1 2" key="1">
    <citation type="submission" date="2016-10" db="EMBL/GenBank/DDBJ databases">
        <title>Complete genomic sequencing of Lactobacillus helveticus LH99 and comparative genome analysis.</title>
        <authorList>
            <person name="Li N."/>
            <person name="You C."/>
            <person name="Liu Z."/>
        </authorList>
    </citation>
    <scope>NUCLEOTIDE SEQUENCE [LARGE SCALE GENOMIC DNA]</scope>
    <source>
        <strain evidence="1 2">LH99</strain>
    </source>
</reference>
<name>A0A386REF4_LACHE</name>
<organism evidence="1 2">
    <name type="scientific">Lactobacillus helveticus</name>
    <name type="common">Lactobacillus suntoryeus</name>
    <dbReference type="NCBI Taxonomy" id="1587"/>
    <lineage>
        <taxon>Bacteria</taxon>
        <taxon>Bacillati</taxon>
        <taxon>Bacillota</taxon>
        <taxon>Bacilli</taxon>
        <taxon>Lactobacillales</taxon>
        <taxon>Lactobacillaceae</taxon>
        <taxon>Lactobacillus</taxon>
    </lineage>
</organism>
<evidence type="ECO:0000313" key="2">
    <source>
        <dbReference type="Proteomes" id="UP000267794"/>
    </source>
</evidence>
<gene>
    <name evidence="1" type="ORF">BC335_0931</name>
</gene>
<evidence type="ECO:0000313" key="1">
    <source>
        <dbReference type="EMBL" id="AYE61419.1"/>
    </source>
</evidence>
<evidence type="ECO:0008006" key="3">
    <source>
        <dbReference type="Google" id="ProtNLM"/>
    </source>
</evidence>
<proteinExistence type="predicted"/>